<dbReference type="AlphaFoldDB" id="A0A7Y0ESN2"/>
<organism evidence="1 2">
    <name type="scientific">Bifidobacterium erythrocebi</name>
    <dbReference type="NCBI Taxonomy" id="2675325"/>
    <lineage>
        <taxon>Bacteria</taxon>
        <taxon>Bacillati</taxon>
        <taxon>Actinomycetota</taxon>
        <taxon>Actinomycetes</taxon>
        <taxon>Bifidobacteriales</taxon>
        <taxon>Bifidobacteriaceae</taxon>
        <taxon>Bifidobacterium</taxon>
    </lineage>
</organism>
<name>A0A7Y0ESN2_9BIFI</name>
<gene>
    <name evidence="1" type="ORF">G1C98_0429</name>
</gene>
<protein>
    <submittedName>
        <fullName evidence="1">Uncharacterized protein</fullName>
    </submittedName>
</protein>
<accession>A0A7Y0ESN2</accession>
<dbReference type="EMBL" id="JAAIIF010000006">
    <property type="protein sequence ID" value="NMM95693.1"/>
    <property type="molecule type" value="Genomic_DNA"/>
</dbReference>
<dbReference type="Proteomes" id="UP000529710">
    <property type="component" value="Unassembled WGS sequence"/>
</dbReference>
<keyword evidence="2" id="KW-1185">Reference proteome</keyword>
<proteinExistence type="predicted"/>
<evidence type="ECO:0000313" key="2">
    <source>
        <dbReference type="Proteomes" id="UP000529710"/>
    </source>
</evidence>
<comment type="caution">
    <text evidence="1">The sequence shown here is derived from an EMBL/GenBank/DDBJ whole genome shotgun (WGS) entry which is preliminary data.</text>
</comment>
<reference evidence="1 2" key="1">
    <citation type="submission" date="2020-02" db="EMBL/GenBank/DDBJ databases">
        <title>Characterization of phylogenetic diversity of novel bifidobacterial species isolated in Czech ZOOs.</title>
        <authorList>
            <person name="Lugli G.A."/>
            <person name="Vera N.B."/>
            <person name="Ventura M."/>
        </authorList>
    </citation>
    <scope>NUCLEOTIDE SEQUENCE [LARGE SCALE GENOMIC DNA]</scope>
    <source>
        <strain evidence="1 2">DSM 109960</strain>
    </source>
</reference>
<evidence type="ECO:0000313" key="1">
    <source>
        <dbReference type="EMBL" id="NMM95693.1"/>
    </source>
</evidence>
<sequence length="37" mass="4385">MSRMTMISNEGNKWMCCMKDSMMMSMMSMMSMECMAR</sequence>